<keyword evidence="4" id="KW-1185">Reference proteome</keyword>
<dbReference type="EMBL" id="JAULJE010000020">
    <property type="protein sequence ID" value="KAK1331341.1"/>
    <property type="molecule type" value="Genomic_DNA"/>
</dbReference>
<feature type="region of interest" description="Disordered" evidence="1">
    <location>
        <begin position="182"/>
        <end position="243"/>
    </location>
</feature>
<gene>
    <name evidence="3" type="ORF">QTO34_009294</name>
</gene>
<sequence>MHLASRGQRCQSKHKQAWGRTRLPSNRLAHGCDSLCSRRSGEQGRMKKFFVFALFLTFLTSSGASPILTEKEAKQLLRSRRQDRPSKPGFPDEPMRVSAGLRLREGRVPSIDMFLQWKSKWVLVPAQPGLQDPGSVRPRVRAPPASTIGHPERNSDRETLRSGGWPEENCCWRKTGASSHAIGHPEFRHQRLPQRWPKQRRPFKPAGGAGVGDSRVSDPRSYRQPIGHPESHPPCLQLAQSWA</sequence>
<dbReference type="Proteomes" id="UP001177744">
    <property type="component" value="Unassembled WGS sequence"/>
</dbReference>
<feature type="region of interest" description="Disordered" evidence="1">
    <location>
        <begin position="1"/>
        <end position="22"/>
    </location>
</feature>
<keyword evidence="2" id="KW-0812">Transmembrane</keyword>
<comment type="caution">
    <text evidence="3">The sequence shown here is derived from an EMBL/GenBank/DDBJ whole genome shotgun (WGS) entry which is preliminary data.</text>
</comment>
<feature type="transmembrane region" description="Helical" evidence="2">
    <location>
        <begin position="49"/>
        <end position="68"/>
    </location>
</feature>
<feature type="compositionally biased region" description="Basic and acidic residues" evidence="1">
    <location>
        <begin position="150"/>
        <end position="160"/>
    </location>
</feature>
<evidence type="ECO:0000313" key="3">
    <source>
        <dbReference type="EMBL" id="KAK1331341.1"/>
    </source>
</evidence>
<evidence type="ECO:0000256" key="1">
    <source>
        <dbReference type="SAM" id="MobiDB-lite"/>
    </source>
</evidence>
<feature type="region of interest" description="Disordered" evidence="1">
    <location>
        <begin position="131"/>
        <end position="165"/>
    </location>
</feature>
<reference evidence="3" key="1">
    <citation type="submission" date="2023-06" db="EMBL/GenBank/DDBJ databases">
        <title>Reference genome for the Northern bat (Eptesicus nilssonii), a most northern bat species.</title>
        <authorList>
            <person name="Laine V.N."/>
            <person name="Pulliainen A.T."/>
            <person name="Lilley T.M."/>
        </authorList>
    </citation>
    <scope>NUCLEOTIDE SEQUENCE</scope>
    <source>
        <strain evidence="3">BLF_Eptnil</strain>
        <tissue evidence="3">Kidney</tissue>
    </source>
</reference>
<protein>
    <submittedName>
        <fullName evidence="3">Uncharacterized protein</fullName>
    </submittedName>
</protein>
<name>A0AA40HIK2_CNENI</name>
<dbReference type="PANTHER" id="PTHR48415">
    <property type="entry name" value="GENE 525-RELATED"/>
    <property type="match status" value="1"/>
</dbReference>
<dbReference type="Pfam" id="PF15076">
    <property type="entry name" value="DUF4543"/>
    <property type="match status" value="1"/>
</dbReference>
<evidence type="ECO:0000313" key="4">
    <source>
        <dbReference type="Proteomes" id="UP001177744"/>
    </source>
</evidence>
<accession>A0AA40HIK2</accession>
<keyword evidence="2" id="KW-1133">Transmembrane helix</keyword>
<dbReference type="PANTHER" id="PTHR48415:SF1">
    <property type="entry name" value="GENE 525-RELATED"/>
    <property type="match status" value="1"/>
</dbReference>
<organism evidence="3 4">
    <name type="scientific">Cnephaeus nilssonii</name>
    <name type="common">Northern bat</name>
    <name type="synonym">Eptesicus nilssonii</name>
    <dbReference type="NCBI Taxonomy" id="3371016"/>
    <lineage>
        <taxon>Eukaryota</taxon>
        <taxon>Metazoa</taxon>
        <taxon>Chordata</taxon>
        <taxon>Craniata</taxon>
        <taxon>Vertebrata</taxon>
        <taxon>Euteleostomi</taxon>
        <taxon>Mammalia</taxon>
        <taxon>Eutheria</taxon>
        <taxon>Laurasiatheria</taxon>
        <taxon>Chiroptera</taxon>
        <taxon>Yangochiroptera</taxon>
        <taxon>Vespertilionidae</taxon>
        <taxon>Cnephaeus</taxon>
    </lineage>
</organism>
<proteinExistence type="predicted"/>
<dbReference type="AlphaFoldDB" id="A0AA40HIK2"/>
<dbReference type="InterPro" id="IPR027870">
    <property type="entry name" value="DUF4543"/>
</dbReference>
<feature type="compositionally biased region" description="Basic and acidic residues" evidence="1">
    <location>
        <begin position="76"/>
        <end position="86"/>
    </location>
</feature>
<keyword evidence="2" id="KW-0472">Membrane</keyword>
<evidence type="ECO:0000256" key="2">
    <source>
        <dbReference type="SAM" id="Phobius"/>
    </source>
</evidence>
<feature type="region of interest" description="Disordered" evidence="1">
    <location>
        <begin position="76"/>
        <end position="97"/>
    </location>
</feature>